<feature type="transmembrane region" description="Helical" evidence="2">
    <location>
        <begin position="241"/>
        <end position="264"/>
    </location>
</feature>
<feature type="transmembrane region" description="Helical" evidence="2">
    <location>
        <begin position="172"/>
        <end position="198"/>
    </location>
</feature>
<gene>
    <name evidence="3" type="ORF">PHET_03318</name>
</gene>
<feature type="transmembrane region" description="Helical" evidence="2">
    <location>
        <begin position="218"/>
        <end position="234"/>
    </location>
</feature>
<evidence type="ECO:0000256" key="2">
    <source>
        <dbReference type="SAM" id="Phobius"/>
    </source>
</evidence>
<keyword evidence="2" id="KW-0812">Transmembrane</keyword>
<protein>
    <submittedName>
        <fullName evidence="3">Monocarboxylate transporter 12</fullName>
    </submittedName>
</protein>
<feature type="transmembrane region" description="Helical" evidence="2">
    <location>
        <begin position="898"/>
        <end position="921"/>
    </location>
</feature>
<proteinExistence type="predicted"/>
<accession>A0A8J4TCD7</accession>
<feature type="transmembrane region" description="Helical" evidence="2">
    <location>
        <begin position="332"/>
        <end position="352"/>
    </location>
</feature>
<keyword evidence="2" id="KW-1133">Transmembrane helix</keyword>
<evidence type="ECO:0000313" key="3">
    <source>
        <dbReference type="EMBL" id="KAF5403453.1"/>
    </source>
</evidence>
<dbReference type="Pfam" id="PF07690">
    <property type="entry name" value="MFS_1"/>
    <property type="match status" value="2"/>
</dbReference>
<dbReference type="OrthoDB" id="6509908at2759"/>
<feature type="transmembrane region" description="Helical" evidence="2">
    <location>
        <begin position="801"/>
        <end position="821"/>
    </location>
</feature>
<dbReference type="GO" id="GO:0008028">
    <property type="term" value="F:monocarboxylic acid transmembrane transporter activity"/>
    <property type="evidence" value="ECO:0007669"/>
    <property type="project" value="TreeGrafter"/>
</dbReference>
<feature type="transmembrane region" description="Helical" evidence="2">
    <location>
        <begin position="963"/>
        <end position="984"/>
    </location>
</feature>
<feature type="transmembrane region" description="Helical" evidence="2">
    <location>
        <begin position="871"/>
        <end position="892"/>
    </location>
</feature>
<dbReference type="PANTHER" id="PTHR11360:SF260">
    <property type="entry name" value="MFS DOMAIN-CONTAINING PROTEIN"/>
    <property type="match status" value="1"/>
</dbReference>
<reference evidence="3" key="1">
    <citation type="submission" date="2019-05" db="EMBL/GenBank/DDBJ databases">
        <title>Annotation for the trematode Paragonimus heterotremus.</title>
        <authorList>
            <person name="Choi Y.-J."/>
        </authorList>
    </citation>
    <scope>NUCLEOTIDE SEQUENCE</scope>
    <source>
        <strain evidence="3">LC</strain>
    </source>
</reference>
<dbReference type="CDD" id="cd17352">
    <property type="entry name" value="MFS_MCT_SLC16"/>
    <property type="match status" value="1"/>
</dbReference>
<dbReference type="InterPro" id="IPR050327">
    <property type="entry name" value="Proton-linked_MCT"/>
</dbReference>
<comment type="caution">
    <text evidence="3">The sequence shown here is derived from an EMBL/GenBank/DDBJ whole genome shotgun (WGS) entry which is preliminary data.</text>
</comment>
<feature type="transmembrane region" description="Helical" evidence="2">
    <location>
        <begin position="305"/>
        <end position="326"/>
    </location>
</feature>
<feature type="transmembrane region" description="Helical" evidence="2">
    <location>
        <begin position="933"/>
        <end position="951"/>
    </location>
</feature>
<feature type="transmembrane region" description="Helical" evidence="2">
    <location>
        <begin position="841"/>
        <end position="864"/>
    </location>
</feature>
<feature type="transmembrane region" description="Helical" evidence="2">
    <location>
        <begin position="270"/>
        <end position="293"/>
    </location>
</feature>
<name>A0A8J4TCD7_9TREM</name>
<feature type="region of interest" description="Disordered" evidence="1">
    <location>
        <begin position="998"/>
        <end position="1019"/>
    </location>
</feature>
<sequence>MNVKENFGLELQKQQPFLSQNSHLSGQVKLENVQNDSVVDHARKDIRTLALSLPNAAITDTEYHASEIKNLSRPIGKQVFYRHTKPLGLLFRSQSEFTVTRVNNINEECRSPPYLNFAQYLPCLSTPSDCSSGSTSFASLSASESNNTSESNFRLPISASQLSLPEPPDGGFGWIVVFAAFLVHMITEGVIVSFGIFIEDLVDEFQESMSATSWIGSFSYGIPALVTPVSSVFLNRFGCRITCMVGALMSAIGCLISCFANSLVAMVISFGIFSGFGFSLCMTAALVIVSMYFDDRRATATGLSIAGTGVGALVFAPAVEFLIKIYTWRGTFMLMAAAVLHMAVCGALMRPIETRTERRHRQRLAWLEHFAKESGLPHLTKTTDYLDRDVLGRIKMLRDRLLAPRKASGRAHAVVKMPDEFVKENFFSGQTKSFLVVTSVDNGVVNNKKRCTKLNNVNTDVNELLRNDIEWNKIGNCDEALTQRPKGTGGLPFHSVRNSLLTSIPEDTFPQSFVCTTVEDARFKRLMDCRSIKEQAETCQLKADNLEGSDTPNNLTSFASGDIFTGEPNVRFYNSALELFAKPQKSPGVHPRYSHSTPFLSSITQLDGRIISRRPHNMHSVSFTKQSVKGNILDSIEQRTECVPNTANESKQLTQIKRRKDCLQYTHNFRNEAEVTDNAICPGNQFNAFDRVDVFYRASLLKAFGLTRTTLCRALSLPDLSQVHRIRRGSVGSSSTSSSSESSCVNVSCCYCRKNDESSQEGASSEDTSIASITKCKNNCGISFPVISGRQLRRRLCDCRLFRRFTFNFFLLSNVLLYFWYNVTYFFMGVHAVNLRMTETQAALLFSVLGAANMVGEVVVGLLADREWVDALTLYFFMLLACGVSTVIVPILTSFVTLSSYAGVFGMGLAANDALCTILLVEFVGLHHLTSGLGICFFCQGVANIFGPPTIGFIIDTTHSENLAFLISGIGLILSGFAVIPIIVQRFRRKHARRLRRKQIAANQEPEAKTPAAESAVKL</sequence>
<dbReference type="EMBL" id="LUCH01001215">
    <property type="protein sequence ID" value="KAF5403453.1"/>
    <property type="molecule type" value="Genomic_DNA"/>
</dbReference>
<dbReference type="SUPFAM" id="SSF103473">
    <property type="entry name" value="MFS general substrate transporter"/>
    <property type="match status" value="1"/>
</dbReference>
<dbReference type="Gene3D" id="1.20.1250.20">
    <property type="entry name" value="MFS general substrate transporter like domains"/>
    <property type="match status" value="2"/>
</dbReference>
<dbReference type="Proteomes" id="UP000748531">
    <property type="component" value="Unassembled WGS sequence"/>
</dbReference>
<keyword evidence="2" id="KW-0472">Membrane</keyword>
<evidence type="ECO:0000256" key="1">
    <source>
        <dbReference type="SAM" id="MobiDB-lite"/>
    </source>
</evidence>
<evidence type="ECO:0000313" key="4">
    <source>
        <dbReference type="Proteomes" id="UP000748531"/>
    </source>
</evidence>
<dbReference type="InterPro" id="IPR011701">
    <property type="entry name" value="MFS"/>
</dbReference>
<keyword evidence="4" id="KW-1185">Reference proteome</keyword>
<dbReference type="InterPro" id="IPR036259">
    <property type="entry name" value="MFS_trans_sf"/>
</dbReference>
<organism evidence="3 4">
    <name type="scientific">Paragonimus heterotremus</name>
    <dbReference type="NCBI Taxonomy" id="100268"/>
    <lineage>
        <taxon>Eukaryota</taxon>
        <taxon>Metazoa</taxon>
        <taxon>Spiralia</taxon>
        <taxon>Lophotrochozoa</taxon>
        <taxon>Platyhelminthes</taxon>
        <taxon>Trematoda</taxon>
        <taxon>Digenea</taxon>
        <taxon>Plagiorchiida</taxon>
        <taxon>Troglotremata</taxon>
        <taxon>Troglotrematidae</taxon>
        <taxon>Paragonimus</taxon>
    </lineage>
</organism>
<dbReference type="PANTHER" id="PTHR11360">
    <property type="entry name" value="MONOCARBOXYLATE TRANSPORTER"/>
    <property type="match status" value="1"/>
</dbReference>
<dbReference type="AlphaFoldDB" id="A0A8J4TCD7"/>